<evidence type="ECO:0000313" key="3">
    <source>
        <dbReference type="Proteomes" id="UP000271031"/>
    </source>
</evidence>
<evidence type="ECO:0000256" key="1">
    <source>
        <dbReference type="SAM" id="Phobius"/>
    </source>
</evidence>
<protein>
    <submittedName>
        <fullName evidence="2">DUF1700 domain-containing protein</fullName>
    </submittedName>
</protein>
<name>A0A3M8DR24_9BACL</name>
<dbReference type="EMBL" id="RHHQ01000007">
    <property type="protein sequence ID" value="RNB90586.1"/>
    <property type="molecule type" value="Genomic_DNA"/>
</dbReference>
<dbReference type="Proteomes" id="UP000271031">
    <property type="component" value="Unassembled WGS sequence"/>
</dbReference>
<feature type="transmembrane region" description="Helical" evidence="1">
    <location>
        <begin position="163"/>
        <end position="186"/>
    </location>
</feature>
<keyword evidence="1" id="KW-0472">Membrane</keyword>
<dbReference type="AlphaFoldDB" id="A0A3M8DR24"/>
<accession>A0A3M8DR24</accession>
<feature type="transmembrane region" description="Helical" evidence="1">
    <location>
        <begin position="136"/>
        <end position="157"/>
    </location>
</feature>
<evidence type="ECO:0000313" key="2">
    <source>
        <dbReference type="EMBL" id="RNB90586.1"/>
    </source>
</evidence>
<sequence length="208" mass="22781">MKRIVSMIILMLIFGKIGFEGRRESLTRLEFIQELDGLLRSLSDKERLDILADYTKHFLSGMEQGKSEEEIAASLGSPEMIAQHIIEARGQERQVAGESVPIGVRSIIVAIALIMFNLIFVLGPFIGLLGTLFGMFAVAVALVLSPLGIVSGMGYAGTEAERWFIVFAGIAAVGLGGMIGVALIAITKWIFYLTKRYLQFNLTLIRGK</sequence>
<dbReference type="Pfam" id="PF22564">
    <property type="entry name" value="HAAS"/>
    <property type="match status" value="1"/>
</dbReference>
<organism evidence="2 3">
    <name type="scientific">Brevibacillus fluminis</name>
    <dbReference type="NCBI Taxonomy" id="511487"/>
    <lineage>
        <taxon>Bacteria</taxon>
        <taxon>Bacillati</taxon>
        <taxon>Bacillota</taxon>
        <taxon>Bacilli</taxon>
        <taxon>Bacillales</taxon>
        <taxon>Paenibacillaceae</taxon>
        <taxon>Brevibacillus</taxon>
    </lineage>
</organism>
<gene>
    <name evidence="2" type="ORF">EDM56_08775</name>
</gene>
<reference evidence="2 3" key="1">
    <citation type="submission" date="2018-10" db="EMBL/GenBank/DDBJ databases">
        <title>Phylogenomics of Brevibacillus.</title>
        <authorList>
            <person name="Dunlap C."/>
        </authorList>
    </citation>
    <scope>NUCLEOTIDE SEQUENCE [LARGE SCALE GENOMIC DNA]</scope>
    <source>
        <strain evidence="2 3">JCM 15716</strain>
    </source>
</reference>
<keyword evidence="3" id="KW-1185">Reference proteome</keyword>
<keyword evidence="1" id="KW-0812">Transmembrane</keyword>
<keyword evidence="1" id="KW-1133">Transmembrane helix</keyword>
<feature type="transmembrane region" description="Helical" evidence="1">
    <location>
        <begin position="107"/>
        <end position="129"/>
    </location>
</feature>
<dbReference type="OrthoDB" id="9804829at2"/>
<proteinExistence type="predicted"/>
<comment type="caution">
    <text evidence="2">The sequence shown here is derived from an EMBL/GenBank/DDBJ whole genome shotgun (WGS) entry which is preliminary data.</text>
</comment>